<dbReference type="PROSITE" id="PS50893">
    <property type="entry name" value="ABC_TRANSPORTER_2"/>
    <property type="match status" value="1"/>
</dbReference>
<proteinExistence type="predicted"/>
<organism evidence="16 19">
    <name type="scientific">Bacteroides uniformis</name>
    <dbReference type="NCBI Taxonomy" id="820"/>
    <lineage>
        <taxon>Bacteria</taxon>
        <taxon>Pseudomonadati</taxon>
        <taxon>Bacteroidota</taxon>
        <taxon>Bacteroidia</taxon>
        <taxon>Bacteroidales</taxon>
        <taxon>Bacteroidaceae</taxon>
        <taxon>Bacteroides</taxon>
    </lineage>
</organism>
<dbReference type="InterPro" id="IPR027417">
    <property type="entry name" value="P-loop_NTPase"/>
</dbReference>
<dbReference type="FunFam" id="3.40.50.300:FF:000218">
    <property type="entry name" value="Multidrug ABC transporter ATP-binding protein"/>
    <property type="match status" value="1"/>
</dbReference>
<dbReference type="PANTHER" id="PTHR43394">
    <property type="entry name" value="ATP-DEPENDENT PERMEASE MDL1, MITOCHONDRIAL"/>
    <property type="match status" value="1"/>
</dbReference>
<dbReference type="GO" id="GO:0005886">
    <property type="term" value="C:plasma membrane"/>
    <property type="evidence" value="ECO:0007669"/>
    <property type="project" value="UniProtKB-SubCell"/>
</dbReference>
<reference evidence="16 19" key="1">
    <citation type="submission" date="2015-09" db="EMBL/GenBank/DDBJ databases">
        <authorList>
            <consortium name="Pathogen Informatics"/>
        </authorList>
    </citation>
    <scope>NUCLEOTIDE SEQUENCE [LARGE SCALE GENOMIC DNA]</scope>
    <source>
        <strain evidence="16 19">2789STDY5834942</strain>
    </source>
</reference>
<evidence type="ECO:0000313" key="20">
    <source>
        <dbReference type="Proteomes" id="UP000260874"/>
    </source>
</evidence>
<keyword evidence="2" id="KW-0813">Transport</keyword>
<dbReference type="SUPFAM" id="SSF52540">
    <property type="entry name" value="P-loop containing nucleoside triphosphate hydrolases"/>
    <property type="match status" value="1"/>
</dbReference>
<evidence type="ECO:0000313" key="18">
    <source>
        <dbReference type="EMBL" id="RGV44619.1"/>
    </source>
</evidence>
<dbReference type="GO" id="GO:0016887">
    <property type="term" value="F:ATP hydrolysis activity"/>
    <property type="evidence" value="ECO:0007669"/>
    <property type="project" value="InterPro"/>
</dbReference>
<dbReference type="SUPFAM" id="SSF90123">
    <property type="entry name" value="ABC transporter transmembrane region"/>
    <property type="match status" value="1"/>
</dbReference>
<dbReference type="GO" id="GO:0006508">
    <property type="term" value="P:proteolysis"/>
    <property type="evidence" value="ECO:0007669"/>
    <property type="project" value="UniProtKB-KW"/>
</dbReference>
<keyword evidence="8" id="KW-0067">ATP-binding</keyword>
<evidence type="ECO:0000313" key="19">
    <source>
        <dbReference type="Proteomes" id="UP000095788"/>
    </source>
</evidence>
<keyword evidence="10 12" id="KW-1133">Transmembrane helix</keyword>
<keyword evidence="3" id="KW-1003">Cell membrane</keyword>
<feature type="transmembrane region" description="Helical" evidence="12">
    <location>
        <begin position="390"/>
        <end position="412"/>
    </location>
</feature>
<evidence type="ECO:0000256" key="1">
    <source>
        <dbReference type="ARBA" id="ARBA00004651"/>
    </source>
</evidence>
<feature type="transmembrane region" description="Helical" evidence="12">
    <location>
        <begin position="418"/>
        <end position="439"/>
    </location>
</feature>
<accession>A0A174RML7</accession>
<evidence type="ECO:0000256" key="4">
    <source>
        <dbReference type="ARBA" id="ARBA00022670"/>
    </source>
</evidence>
<dbReference type="Proteomes" id="UP000260874">
    <property type="component" value="Unassembled WGS sequence"/>
</dbReference>
<evidence type="ECO:0000259" key="14">
    <source>
        <dbReference type="PROSITE" id="PS50929"/>
    </source>
</evidence>
<dbReference type="InterPro" id="IPR003439">
    <property type="entry name" value="ABC_transporter-like_ATP-bd"/>
</dbReference>
<evidence type="ECO:0000256" key="9">
    <source>
        <dbReference type="ARBA" id="ARBA00022967"/>
    </source>
</evidence>
<evidence type="ECO:0000256" key="12">
    <source>
        <dbReference type="SAM" id="Phobius"/>
    </source>
</evidence>
<evidence type="ECO:0000256" key="2">
    <source>
        <dbReference type="ARBA" id="ARBA00022448"/>
    </source>
</evidence>
<evidence type="ECO:0000256" key="3">
    <source>
        <dbReference type="ARBA" id="ARBA00022475"/>
    </source>
</evidence>
<dbReference type="AlphaFoldDB" id="A0A174RML7"/>
<dbReference type="EMBL" id="CZBF01000003">
    <property type="protein sequence ID" value="CUP85376.1"/>
    <property type="molecule type" value="Genomic_DNA"/>
</dbReference>
<evidence type="ECO:0000256" key="10">
    <source>
        <dbReference type="ARBA" id="ARBA00022989"/>
    </source>
</evidence>
<dbReference type="InterPro" id="IPR036640">
    <property type="entry name" value="ABC1_TM_sf"/>
</dbReference>
<keyword evidence="4" id="KW-0645">Protease</keyword>
<dbReference type="Proteomes" id="UP000095788">
    <property type="component" value="Unassembled WGS sequence"/>
</dbReference>
<dbReference type="GO" id="GO:0043214">
    <property type="term" value="F:ABC-type bacteriocin transporter activity"/>
    <property type="evidence" value="ECO:0007669"/>
    <property type="project" value="InterPro"/>
</dbReference>
<dbReference type="InterPro" id="IPR003593">
    <property type="entry name" value="AAA+_ATPase"/>
</dbReference>
<evidence type="ECO:0000256" key="7">
    <source>
        <dbReference type="ARBA" id="ARBA00022801"/>
    </source>
</evidence>
<dbReference type="RefSeq" id="WP_057281621.1">
    <property type="nucleotide sequence ID" value="NZ_CAXSSZ010000008.1"/>
</dbReference>
<dbReference type="Gene3D" id="3.90.70.10">
    <property type="entry name" value="Cysteine proteinases"/>
    <property type="match status" value="1"/>
</dbReference>
<feature type="transmembrane region" description="Helical" evidence="12">
    <location>
        <begin position="305"/>
        <end position="322"/>
    </location>
</feature>
<keyword evidence="6" id="KW-0547">Nucleotide-binding</keyword>
<dbReference type="GO" id="GO:0008234">
    <property type="term" value="F:cysteine-type peptidase activity"/>
    <property type="evidence" value="ECO:0007669"/>
    <property type="project" value="InterPro"/>
</dbReference>
<feature type="transmembrane region" description="Helical" evidence="12">
    <location>
        <begin position="199"/>
        <end position="219"/>
    </location>
</feature>
<protein>
    <submittedName>
        <fullName evidence="16">ABC-type bacteriocin transporter</fullName>
        <ecNumber evidence="16">3.4.22.-</ecNumber>
        <ecNumber evidence="16">3.6.3.44</ecNumber>
    </submittedName>
    <submittedName>
        <fullName evidence="17">Peptidase domain-containing ABC transporter</fullName>
    </submittedName>
</protein>
<dbReference type="EMBL" id="QSRB01000006">
    <property type="protein sequence ID" value="RGK86127.1"/>
    <property type="molecule type" value="Genomic_DNA"/>
</dbReference>
<evidence type="ECO:0000313" key="16">
    <source>
        <dbReference type="EMBL" id="CUP85376.1"/>
    </source>
</evidence>
<dbReference type="PROSITE" id="PS00211">
    <property type="entry name" value="ABC_TRANSPORTER_1"/>
    <property type="match status" value="1"/>
</dbReference>
<evidence type="ECO:0000313" key="17">
    <source>
        <dbReference type="EMBL" id="RGK86127.1"/>
    </source>
</evidence>
<feature type="transmembrane region" description="Helical" evidence="12">
    <location>
        <begin position="164"/>
        <end position="187"/>
    </location>
</feature>
<dbReference type="InterPro" id="IPR005897">
    <property type="entry name" value="Pept_C39_ABC_bacteriocin"/>
</dbReference>
<dbReference type="Proteomes" id="UP000285343">
    <property type="component" value="Unassembled WGS sequence"/>
</dbReference>
<evidence type="ECO:0000256" key="6">
    <source>
        <dbReference type="ARBA" id="ARBA00022741"/>
    </source>
</evidence>
<feature type="transmembrane region" description="Helical" evidence="12">
    <location>
        <begin position="281"/>
        <end position="299"/>
    </location>
</feature>
<gene>
    <name evidence="16" type="primary">lagD_3</name>
    <name evidence="18" type="ORF">DWW14_05370</name>
    <name evidence="17" type="ORF">DXC91_09565</name>
    <name evidence="16" type="ORF">ERS852554_01999</name>
</gene>
<dbReference type="InterPro" id="IPR017871">
    <property type="entry name" value="ABC_transporter-like_CS"/>
</dbReference>
<comment type="subcellular location">
    <subcellularLocation>
        <location evidence="1">Cell membrane</location>
        <topology evidence="1">Multi-pass membrane protein</topology>
    </subcellularLocation>
</comment>
<dbReference type="Gene3D" id="3.40.50.300">
    <property type="entry name" value="P-loop containing nucleotide triphosphate hydrolases"/>
    <property type="match status" value="1"/>
</dbReference>
<evidence type="ECO:0000313" key="21">
    <source>
        <dbReference type="Proteomes" id="UP000285343"/>
    </source>
</evidence>
<dbReference type="EC" id="3.6.3.44" evidence="16"/>
<dbReference type="Pfam" id="PF03412">
    <property type="entry name" value="Peptidase_C39"/>
    <property type="match status" value="1"/>
</dbReference>
<dbReference type="GO" id="GO:0005524">
    <property type="term" value="F:ATP binding"/>
    <property type="evidence" value="ECO:0007669"/>
    <property type="project" value="UniProtKB-KW"/>
</dbReference>
<feature type="domain" description="ABC transmembrane type-1" evidence="14">
    <location>
        <begin position="168"/>
        <end position="447"/>
    </location>
</feature>
<evidence type="ECO:0000256" key="8">
    <source>
        <dbReference type="ARBA" id="ARBA00022840"/>
    </source>
</evidence>
<dbReference type="PROSITE" id="PS50929">
    <property type="entry name" value="ABC_TM1F"/>
    <property type="match status" value="1"/>
</dbReference>
<evidence type="ECO:0000259" key="15">
    <source>
        <dbReference type="PROSITE" id="PS50990"/>
    </source>
</evidence>
<dbReference type="EC" id="3.4.22.-" evidence="16"/>
<evidence type="ECO:0000256" key="5">
    <source>
        <dbReference type="ARBA" id="ARBA00022692"/>
    </source>
</evidence>
<dbReference type="CDD" id="cd02418">
    <property type="entry name" value="Peptidase_C39B"/>
    <property type="match status" value="1"/>
</dbReference>
<dbReference type="InterPro" id="IPR005074">
    <property type="entry name" value="Peptidase_C39"/>
</dbReference>
<dbReference type="SMART" id="SM00382">
    <property type="entry name" value="AAA"/>
    <property type="match status" value="1"/>
</dbReference>
<feature type="domain" description="Peptidase C39" evidence="15">
    <location>
        <begin position="11"/>
        <end position="135"/>
    </location>
</feature>
<reference evidence="20 21" key="2">
    <citation type="submission" date="2018-08" db="EMBL/GenBank/DDBJ databases">
        <title>A genome reference for cultivated species of the human gut microbiota.</title>
        <authorList>
            <person name="Zou Y."/>
            <person name="Xue W."/>
            <person name="Luo G."/>
        </authorList>
    </citation>
    <scope>NUCLEOTIDE SEQUENCE [LARGE SCALE GENOMIC DNA]</scope>
    <source>
        <strain evidence="18 21">AF14-42</strain>
        <strain evidence="17 20">TF09-22</strain>
    </source>
</reference>
<dbReference type="PROSITE" id="PS50990">
    <property type="entry name" value="PEPTIDASE_C39"/>
    <property type="match status" value="1"/>
</dbReference>
<keyword evidence="9" id="KW-1278">Translocase</keyword>
<keyword evidence="5 12" id="KW-0812">Transmembrane</keyword>
<sequence>MRLRKGIKIKQHDITDCGAACLASVCAYYGLQFPVARIRQYAFTDQKGTNVLGMIEAAAKLGLSAKGVRAEFDALKLVPKPAIAHIVVKRELQHFIVIYKVADTHIVYMDPGDGQMHKMDHEDFLIEWTGVLILMEPEATFKTGNEKTGMTKKFLSLMAPHKSVMLQAVFGALIYSILGLSTSIYVGKITDYVLVDRNLNLLNLMGVIMLVLLLLRTFIGAMKSILALKTGQRIDAALILGYYKHLLTLPQQFFDTMRVGEIISRVNDAVKIRNFINNVSLDLLVNVMILLFSVCLMFVYSWKLALITLLAAPLFLVIFYSFNKLNRKYQRHIMESSADLEAQLVESLNSISTIKRFGIEEYANLKTETRFVHLLKNTYRSIYGSIMAQGGIQFVSTGITIAILWLGSVLVIDQELTPGTLMVFYSLVGYVISPIGSLISSNQTIQDALIAADRLFQIMDLEREQNEEQKIELTEEMVGDISFEDVCFRYGSRKEIFSALNLTIEKGKMTAIVGESGSGKTTLMSLLQHIYPIQGGHIRIGKHDIAEIDNRSLRQRIGTVPQHIELFSGTITENIAVGELHPKMIRIKALMEMLGLEEFIERQPKGYQTQIGEHGVNLSGGERQRIAIARALYKNPEIIILDEATSSLDNIAENQVKIVMEVMKDAGKTVIIIAHRLSTVKHADRIIVLHNGEVKEEGTHEELSQKDGLYRKLWKEQFEVLK</sequence>
<dbReference type="EMBL" id="QRZC01000004">
    <property type="protein sequence ID" value="RGV44619.1"/>
    <property type="molecule type" value="Genomic_DNA"/>
</dbReference>
<dbReference type="GO" id="GO:0015421">
    <property type="term" value="F:ABC-type oligopeptide transporter activity"/>
    <property type="evidence" value="ECO:0007669"/>
    <property type="project" value="TreeGrafter"/>
</dbReference>
<dbReference type="InterPro" id="IPR011527">
    <property type="entry name" value="ABC1_TM_dom"/>
</dbReference>
<name>A0A174RML7_BACUN</name>
<evidence type="ECO:0000259" key="13">
    <source>
        <dbReference type="PROSITE" id="PS50893"/>
    </source>
</evidence>
<dbReference type="NCBIfam" id="TIGR01193">
    <property type="entry name" value="bacteriocin_ABC"/>
    <property type="match status" value="1"/>
</dbReference>
<keyword evidence="11 12" id="KW-0472">Membrane</keyword>
<dbReference type="CDD" id="cd18570">
    <property type="entry name" value="ABC_6TM_PCAT1_LagD_like"/>
    <property type="match status" value="1"/>
</dbReference>
<feature type="domain" description="ABC transporter" evidence="13">
    <location>
        <begin position="481"/>
        <end position="716"/>
    </location>
</feature>
<dbReference type="Pfam" id="PF00664">
    <property type="entry name" value="ABC_membrane"/>
    <property type="match status" value="1"/>
</dbReference>
<dbReference type="Gene3D" id="1.20.1560.10">
    <property type="entry name" value="ABC transporter type 1, transmembrane domain"/>
    <property type="match status" value="1"/>
</dbReference>
<evidence type="ECO:0000256" key="11">
    <source>
        <dbReference type="ARBA" id="ARBA00023136"/>
    </source>
</evidence>
<dbReference type="PANTHER" id="PTHR43394:SF1">
    <property type="entry name" value="ATP-BINDING CASSETTE SUB-FAMILY B MEMBER 10, MITOCHONDRIAL"/>
    <property type="match status" value="1"/>
</dbReference>
<keyword evidence="7 16" id="KW-0378">Hydrolase</keyword>
<dbReference type="Pfam" id="PF00005">
    <property type="entry name" value="ABC_tran"/>
    <property type="match status" value="1"/>
</dbReference>
<dbReference type="InterPro" id="IPR039421">
    <property type="entry name" value="Type_1_exporter"/>
</dbReference>